<reference evidence="2" key="1">
    <citation type="submission" date="2013-11" db="EMBL/GenBank/DDBJ databases">
        <title>The Genome Sequence of Phytophthora parasitica CJ05E6.</title>
        <authorList>
            <consortium name="The Broad Institute Genomics Platform"/>
            <person name="Russ C."/>
            <person name="Tyler B."/>
            <person name="Panabieres F."/>
            <person name="Shan W."/>
            <person name="Tripathy S."/>
            <person name="Grunwald N."/>
            <person name="Machado M."/>
            <person name="Johnson C.S."/>
            <person name="Arredondo F."/>
            <person name="Hong C."/>
            <person name="Coffey M."/>
            <person name="Young S.K."/>
            <person name="Zeng Q."/>
            <person name="Gargeya S."/>
            <person name="Fitzgerald M."/>
            <person name="Abouelleil A."/>
            <person name="Alvarado L."/>
            <person name="Chapman S.B."/>
            <person name="Gainer-Dewar J."/>
            <person name="Goldberg J."/>
            <person name="Griggs A."/>
            <person name="Gujja S."/>
            <person name="Hansen M."/>
            <person name="Howarth C."/>
            <person name="Imamovic A."/>
            <person name="Ireland A."/>
            <person name="Larimer J."/>
            <person name="McCowan C."/>
            <person name="Murphy C."/>
            <person name="Pearson M."/>
            <person name="Poon T.W."/>
            <person name="Priest M."/>
            <person name="Roberts A."/>
            <person name="Saif S."/>
            <person name="Shea T."/>
            <person name="Sykes S."/>
            <person name="Wortman J."/>
            <person name="Nusbaum C."/>
            <person name="Birren B."/>
        </authorList>
    </citation>
    <scope>NUCLEOTIDE SEQUENCE [LARGE SCALE GENOMIC DNA]</scope>
    <source>
        <strain evidence="2">CJ05E6</strain>
    </source>
</reference>
<dbReference type="VEuPathDB" id="FungiDB:PPTG_24752"/>
<dbReference type="EMBL" id="KI673867">
    <property type="protein sequence ID" value="ETL36062.1"/>
    <property type="molecule type" value="Genomic_DNA"/>
</dbReference>
<proteinExistence type="predicted"/>
<gene>
    <name evidence="2" type="ORF">L916_11899</name>
</gene>
<evidence type="ECO:0000256" key="1">
    <source>
        <dbReference type="SAM" id="MobiDB-lite"/>
    </source>
</evidence>
<organism evidence="2">
    <name type="scientific">Phytophthora nicotianae</name>
    <name type="common">Potato buckeye rot agent</name>
    <name type="synonym">Phytophthora parasitica</name>
    <dbReference type="NCBI Taxonomy" id="4792"/>
    <lineage>
        <taxon>Eukaryota</taxon>
        <taxon>Sar</taxon>
        <taxon>Stramenopiles</taxon>
        <taxon>Oomycota</taxon>
        <taxon>Peronosporomycetes</taxon>
        <taxon>Peronosporales</taxon>
        <taxon>Peronosporaceae</taxon>
        <taxon>Phytophthora</taxon>
    </lineage>
</organism>
<name>W2IR92_PHYNI</name>
<feature type="non-terminal residue" evidence="2">
    <location>
        <position position="43"/>
    </location>
</feature>
<accession>W2IR92</accession>
<feature type="compositionally biased region" description="Polar residues" evidence="1">
    <location>
        <begin position="14"/>
        <end position="23"/>
    </location>
</feature>
<sequence length="43" mass="4988">MTYWYNKGKKEAPSKNSETSAYDNKNIRPGFPQPITRSKPDIK</sequence>
<dbReference type="Proteomes" id="UP000053864">
    <property type="component" value="Unassembled WGS sequence"/>
</dbReference>
<protein>
    <submittedName>
        <fullName evidence="2">Uncharacterized protein</fullName>
    </submittedName>
</protein>
<evidence type="ECO:0000313" key="2">
    <source>
        <dbReference type="EMBL" id="ETL36062.1"/>
    </source>
</evidence>
<dbReference type="AlphaFoldDB" id="W2IR92"/>
<feature type="region of interest" description="Disordered" evidence="1">
    <location>
        <begin position="1"/>
        <end position="43"/>
    </location>
</feature>